<sequence>MKEDKVYERVMILLKYTLFFKKMQYINNNRMASIFSLFFNQGIGMILHTGAAAPVLVVW</sequence>
<name>A0A402AMZ5_9CHLR</name>
<gene>
    <name evidence="2" type="ORF">KDK_43680</name>
</gene>
<organism evidence="2 3">
    <name type="scientific">Dictyobacter kobayashii</name>
    <dbReference type="NCBI Taxonomy" id="2014872"/>
    <lineage>
        <taxon>Bacteria</taxon>
        <taxon>Bacillati</taxon>
        <taxon>Chloroflexota</taxon>
        <taxon>Ktedonobacteria</taxon>
        <taxon>Ktedonobacterales</taxon>
        <taxon>Dictyobacteraceae</taxon>
        <taxon>Dictyobacter</taxon>
    </lineage>
</organism>
<evidence type="ECO:0000313" key="2">
    <source>
        <dbReference type="EMBL" id="GCE20568.1"/>
    </source>
</evidence>
<keyword evidence="1" id="KW-1133">Transmembrane helix</keyword>
<reference evidence="3" key="1">
    <citation type="submission" date="2018-12" db="EMBL/GenBank/DDBJ databases">
        <title>Tengunoibacter tsumagoiensis gen. nov., sp. nov., Dictyobacter kobayashii sp. nov., D. alpinus sp. nov., and D. joshuensis sp. nov. and description of Dictyobacteraceae fam. nov. within the order Ktedonobacterales isolated from Tengu-no-mugimeshi.</title>
        <authorList>
            <person name="Wang C.M."/>
            <person name="Zheng Y."/>
            <person name="Sakai Y."/>
            <person name="Toyoda A."/>
            <person name="Minakuchi Y."/>
            <person name="Abe K."/>
            <person name="Yokota A."/>
            <person name="Yabe S."/>
        </authorList>
    </citation>
    <scope>NUCLEOTIDE SEQUENCE [LARGE SCALE GENOMIC DNA]</scope>
    <source>
        <strain evidence="3">Uno11</strain>
    </source>
</reference>
<comment type="caution">
    <text evidence="2">The sequence shown here is derived from an EMBL/GenBank/DDBJ whole genome shotgun (WGS) entry which is preliminary data.</text>
</comment>
<keyword evidence="3" id="KW-1185">Reference proteome</keyword>
<evidence type="ECO:0000313" key="3">
    <source>
        <dbReference type="Proteomes" id="UP000287188"/>
    </source>
</evidence>
<feature type="transmembrane region" description="Helical" evidence="1">
    <location>
        <begin position="31"/>
        <end position="57"/>
    </location>
</feature>
<proteinExistence type="predicted"/>
<accession>A0A402AMZ5</accession>
<keyword evidence="1" id="KW-0472">Membrane</keyword>
<evidence type="ECO:0000256" key="1">
    <source>
        <dbReference type="SAM" id="Phobius"/>
    </source>
</evidence>
<keyword evidence="1" id="KW-0812">Transmembrane</keyword>
<dbReference type="Proteomes" id="UP000287188">
    <property type="component" value="Unassembled WGS sequence"/>
</dbReference>
<dbReference type="EMBL" id="BIFS01000001">
    <property type="protein sequence ID" value="GCE20568.1"/>
    <property type="molecule type" value="Genomic_DNA"/>
</dbReference>
<protein>
    <submittedName>
        <fullName evidence="2">Uncharacterized protein</fullName>
    </submittedName>
</protein>
<dbReference type="AlphaFoldDB" id="A0A402AMZ5"/>